<accession>A0ACB8QVJ4</accession>
<keyword evidence="2" id="KW-1185">Reference proteome</keyword>
<dbReference type="Proteomes" id="UP000814128">
    <property type="component" value="Unassembled WGS sequence"/>
</dbReference>
<name>A0ACB8QVJ4_9AGAM</name>
<sequence length="313" mass="34321">MVFLRWVRTGVLTLSVVLSAGVLALSALLIYTRSTELLIYFDTGDDDAHFASVSLQALAGNPVLRSAQNTQQNGGVGAEVLNPSGHDIDTILTTSVAIVNILTVPALLLADLLRKKTWVSTLIFEASWLFVLWSLWLTCAAYTAWCSQVNLVNFVRQGQCLQYKFVEVLSFINWISPHNDGAVMLYTNTLFTLAIINHMRRHPIWFSRVRDAPRLPPLVFATHPPMQLDEGKAHSLSLSASSSSLLHHPTTTRYSHGHSQIPDPHSPLLPSIDESSAAPPSPSVAVHEHAVARTDAELALPPTYTERPEPAPA</sequence>
<dbReference type="EMBL" id="MU273481">
    <property type="protein sequence ID" value="KAI0035645.1"/>
    <property type="molecule type" value="Genomic_DNA"/>
</dbReference>
<protein>
    <submittedName>
        <fullName evidence="1">Uncharacterized protein</fullName>
    </submittedName>
</protein>
<gene>
    <name evidence="1" type="ORF">K488DRAFT_82834</name>
</gene>
<evidence type="ECO:0000313" key="1">
    <source>
        <dbReference type="EMBL" id="KAI0035645.1"/>
    </source>
</evidence>
<reference evidence="1" key="1">
    <citation type="submission" date="2021-02" db="EMBL/GenBank/DDBJ databases">
        <authorList>
            <consortium name="DOE Joint Genome Institute"/>
            <person name="Ahrendt S."/>
            <person name="Looney B.P."/>
            <person name="Miyauchi S."/>
            <person name="Morin E."/>
            <person name="Drula E."/>
            <person name="Courty P.E."/>
            <person name="Chicoki N."/>
            <person name="Fauchery L."/>
            <person name="Kohler A."/>
            <person name="Kuo A."/>
            <person name="Labutti K."/>
            <person name="Pangilinan J."/>
            <person name="Lipzen A."/>
            <person name="Riley R."/>
            <person name="Andreopoulos W."/>
            <person name="He G."/>
            <person name="Johnson J."/>
            <person name="Barry K.W."/>
            <person name="Grigoriev I.V."/>
            <person name="Nagy L."/>
            <person name="Hibbett D."/>
            <person name="Henrissat B."/>
            <person name="Matheny P.B."/>
            <person name="Labbe J."/>
            <person name="Martin F."/>
        </authorList>
    </citation>
    <scope>NUCLEOTIDE SEQUENCE</scope>
    <source>
        <strain evidence="1">EC-137</strain>
    </source>
</reference>
<comment type="caution">
    <text evidence="1">The sequence shown here is derived from an EMBL/GenBank/DDBJ whole genome shotgun (WGS) entry which is preliminary data.</text>
</comment>
<evidence type="ECO:0000313" key="2">
    <source>
        <dbReference type="Proteomes" id="UP000814128"/>
    </source>
</evidence>
<organism evidence="1 2">
    <name type="scientific">Vararia minispora EC-137</name>
    <dbReference type="NCBI Taxonomy" id="1314806"/>
    <lineage>
        <taxon>Eukaryota</taxon>
        <taxon>Fungi</taxon>
        <taxon>Dikarya</taxon>
        <taxon>Basidiomycota</taxon>
        <taxon>Agaricomycotina</taxon>
        <taxon>Agaricomycetes</taxon>
        <taxon>Russulales</taxon>
        <taxon>Lachnocladiaceae</taxon>
        <taxon>Vararia</taxon>
    </lineage>
</organism>
<reference evidence="1" key="2">
    <citation type="journal article" date="2022" name="New Phytol.">
        <title>Evolutionary transition to the ectomycorrhizal habit in the genomes of a hyperdiverse lineage of mushroom-forming fungi.</title>
        <authorList>
            <person name="Looney B."/>
            <person name="Miyauchi S."/>
            <person name="Morin E."/>
            <person name="Drula E."/>
            <person name="Courty P.E."/>
            <person name="Kohler A."/>
            <person name="Kuo A."/>
            <person name="LaButti K."/>
            <person name="Pangilinan J."/>
            <person name="Lipzen A."/>
            <person name="Riley R."/>
            <person name="Andreopoulos W."/>
            <person name="He G."/>
            <person name="Johnson J."/>
            <person name="Nolan M."/>
            <person name="Tritt A."/>
            <person name="Barry K.W."/>
            <person name="Grigoriev I.V."/>
            <person name="Nagy L.G."/>
            <person name="Hibbett D."/>
            <person name="Henrissat B."/>
            <person name="Matheny P.B."/>
            <person name="Labbe J."/>
            <person name="Martin F.M."/>
        </authorList>
    </citation>
    <scope>NUCLEOTIDE SEQUENCE</scope>
    <source>
        <strain evidence="1">EC-137</strain>
    </source>
</reference>
<proteinExistence type="predicted"/>